<keyword evidence="1" id="KW-0812">Transmembrane</keyword>
<dbReference type="KEGG" id="ota:OT_ostta19g00540"/>
<reference evidence="2 3" key="2">
    <citation type="journal article" date="2014" name="BMC Genomics">
        <title>An improved genome of the model marine alga Ostreococcus tauri unfolds by assessing Illumina de novo assemblies.</title>
        <authorList>
            <person name="Blanc-Mathieu R."/>
            <person name="Verhelst B."/>
            <person name="Derelle E."/>
            <person name="Rombauts S."/>
            <person name="Bouget F.Y."/>
            <person name="Carre I."/>
            <person name="Chateau A."/>
            <person name="Eyre-Walker A."/>
            <person name="Grimsley N."/>
            <person name="Moreau H."/>
            <person name="Piegu B."/>
            <person name="Rivals E."/>
            <person name="Schackwitz W."/>
            <person name="Van de Peer Y."/>
            <person name="Piganeau G."/>
        </authorList>
    </citation>
    <scope>NUCLEOTIDE SEQUENCE [LARGE SCALE GENOMIC DNA]</scope>
    <source>
        <strain evidence="3">OTTH 0595 / CCAP 157/2 / RCC745</strain>
    </source>
</reference>
<proteinExistence type="predicted"/>
<dbReference type="GeneID" id="9838480"/>
<reference evidence="3" key="1">
    <citation type="journal article" date="2006" name="Proc. Natl. Acad. Sci. U.S.A.">
        <title>Genome analysis of the smallest free-living eukaryote Ostreococcus tauri unveils many unique features.</title>
        <authorList>
            <person name="Derelle E."/>
            <person name="Ferraz C."/>
            <person name="Rombauts S."/>
            <person name="Rouze P."/>
            <person name="Worden A.Z."/>
            <person name="Robbens S."/>
            <person name="Partensky F."/>
            <person name="Degroeve S."/>
            <person name="Echeynie S."/>
            <person name="Cooke R."/>
            <person name="Saeys Y."/>
            <person name="Wuyts J."/>
            <person name="Jabbari K."/>
            <person name="Bowler C."/>
            <person name="Panaud O."/>
            <person name="Piegu B."/>
            <person name="Ball S.G."/>
            <person name="Ral J.-P."/>
            <person name="Bouget F.-Y."/>
            <person name="Piganeau G."/>
            <person name="De Baets B."/>
            <person name="Picard A."/>
            <person name="Delseny M."/>
            <person name="Demaille J."/>
            <person name="Van de Peer Y."/>
            <person name="Moreau H."/>
        </authorList>
    </citation>
    <scope>NUCLEOTIDE SEQUENCE [LARGE SCALE GENOMIC DNA]</scope>
    <source>
        <strain evidence="3">OTTH 0595 / CCAP 157/2 / RCC745</strain>
    </source>
</reference>
<accession>Q00S52</accession>
<keyword evidence="3" id="KW-1185">Reference proteome</keyword>
<feature type="transmembrane region" description="Helical" evidence="1">
    <location>
        <begin position="6"/>
        <end position="26"/>
    </location>
</feature>
<dbReference type="EMBL" id="CAID01000019">
    <property type="protein sequence ID" value="CAL58410.1"/>
    <property type="molecule type" value="Genomic_DNA"/>
</dbReference>
<evidence type="ECO:0000313" key="2">
    <source>
        <dbReference type="EMBL" id="CAL58410.1"/>
    </source>
</evidence>
<organism evidence="2 3">
    <name type="scientific">Ostreococcus tauri</name>
    <name type="common">Marine green alga</name>
    <dbReference type="NCBI Taxonomy" id="70448"/>
    <lineage>
        <taxon>Eukaryota</taxon>
        <taxon>Viridiplantae</taxon>
        <taxon>Chlorophyta</taxon>
        <taxon>Mamiellophyceae</taxon>
        <taxon>Mamiellales</taxon>
        <taxon>Bathycoccaceae</taxon>
        <taxon>Ostreococcus</taxon>
    </lineage>
</organism>
<name>Q00S52_OSTTA</name>
<evidence type="ECO:0000313" key="3">
    <source>
        <dbReference type="Proteomes" id="UP000009170"/>
    </source>
</evidence>
<dbReference type="RefSeq" id="XP_003084345.1">
    <property type="nucleotide sequence ID" value="XM_003084297.1"/>
</dbReference>
<keyword evidence="1" id="KW-1133">Transmembrane helix</keyword>
<sequence length="313" mass="35571">MQKSFVFASLSLAITLPLLIGPYAFVNREILHWTERGEQSDVASIAVLVVGRESREEVLITSAKSLTQHVTNPLKNKYKRVVTMYCLQSIAPSTIPHLLNFGPGITSTTGSSENNILTFNATGQFERLELCFNMLDERHGNFTFYFKTRPDIIWLEDLKLSFRAEAIMLRARRISQGRITMQHRSWPGGCDCEQSGCVMVDSMVAIVPYIWRWAYFSTSTEIESVMAKNSSESKVDEDEGRLFHLTKDWETKCPCAKFWAEGRLTLRLASHEVTVLVEAFNFVLAPPTKDGSPWRQGAWGTRVHDGNNWFTCE</sequence>
<dbReference type="AlphaFoldDB" id="Q00S52"/>
<dbReference type="InParanoid" id="Q00S52"/>
<dbReference type="Proteomes" id="UP000009170">
    <property type="component" value="Unassembled WGS sequence"/>
</dbReference>
<comment type="caution">
    <text evidence="2">The sequence shown here is derived from an EMBL/GenBank/DDBJ whole genome shotgun (WGS) entry which is preliminary data.</text>
</comment>
<keyword evidence="1" id="KW-0472">Membrane</keyword>
<gene>
    <name evidence="2" type="ORF">OT_ostta19g00540</name>
</gene>
<protein>
    <submittedName>
        <fullName evidence="2">Unnamed product</fullName>
    </submittedName>
</protein>
<evidence type="ECO:0000256" key="1">
    <source>
        <dbReference type="SAM" id="Phobius"/>
    </source>
</evidence>